<dbReference type="PANTHER" id="PTHR43270:SF8">
    <property type="entry name" value="DI- AND TRIPEPTIDASE DUG2-RELATED"/>
    <property type="match status" value="1"/>
</dbReference>
<dbReference type="AlphaFoldDB" id="A0AAW8VZE4"/>
<dbReference type="SUPFAM" id="SSF53187">
    <property type="entry name" value="Zn-dependent exopeptidases"/>
    <property type="match status" value="1"/>
</dbReference>
<dbReference type="GO" id="GO:0006508">
    <property type="term" value="P:proteolysis"/>
    <property type="evidence" value="ECO:0007669"/>
    <property type="project" value="UniProtKB-KW"/>
</dbReference>
<accession>A0AAW8VZE4</accession>
<keyword evidence="3" id="KW-0378">Hydrolase</keyword>
<comment type="caution">
    <text evidence="5">The sequence shown here is derived from an EMBL/GenBank/DDBJ whole genome shotgun (WGS) entry which is preliminary data.</text>
</comment>
<dbReference type="Proteomes" id="UP001267003">
    <property type="component" value="Unassembled WGS sequence"/>
</dbReference>
<organism evidence="5 6">
    <name type="scientific">Lactiplantibacillus pentosus</name>
    <name type="common">Lactobacillus pentosus</name>
    <dbReference type="NCBI Taxonomy" id="1589"/>
    <lineage>
        <taxon>Bacteria</taxon>
        <taxon>Bacillati</taxon>
        <taxon>Bacillota</taxon>
        <taxon>Bacilli</taxon>
        <taxon>Lactobacillales</taxon>
        <taxon>Lactobacillaceae</taxon>
        <taxon>Lactiplantibacillus</taxon>
    </lineage>
</organism>
<dbReference type="PANTHER" id="PTHR43270">
    <property type="entry name" value="BETA-ALA-HIS DIPEPTIDASE"/>
    <property type="match status" value="1"/>
</dbReference>
<feature type="domain" description="Peptidase M20 dimerisation" evidence="4">
    <location>
        <begin position="192"/>
        <end position="346"/>
    </location>
</feature>
<name>A0AAW8VZE4_LACPE</name>
<protein>
    <submittedName>
        <fullName evidence="5">M20/M25/M40 family metallo-hydrolase</fullName>
    </submittedName>
</protein>
<dbReference type="Gene3D" id="3.30.70.360">
    <property type="match status" value="1"/>
</dbReference>
<dbReference type="EMBL" id="JAVLAQ010000002">
    <property type="protein sequence ID" value="MDT6991182.1"/>
    <property type="molecule type" value="Genomic_DNA"/>
</dbReference>
<evidence type="ECO:0000313" key="5">
    <source>
        <dbReference type="EMBL" id="MDT6991182.1"/>
    </source>
</evidence>
<evidence type="ECO:0000313" key="6">
    <source>
        <dbReference type="Proteomes" id="UP001267003"/>
    </source>
</evidence>
<dbReference type="Pfam" id="PF07687">
    <property type="entry name" value="M20_dimer"/>
    <property type="match status" value="1"/>
</dbReference>
<dbReference type="GO" id="GO:0008233">
    <property type="term" value="F:peptidase activity"/>
    <property type="evidence" value="ECO:0007669"/>
    <property type="project" value="UniProtKB-KW"/>
</dbReference>
<evidence type="ECO:0000256" key="2">
    <source>
        <dbReference type="ARBA" id="ARBA00022723"/>
    </source>
</evidence>
<keyword evidence="2" id="KW-0479">Metal-binding</keyword>
<evidence type="ECO:0000259" key="4">
    <source>
        <dbReference type="Pfam" id="PF07687"/>
    </source>
</evidence>
<sequence length="445" mass="49419">MITRDQFIDAHQSEFVQELATLVSFKSTSATGDDIEATVTYLNHWLHDNLKAKVEIISTAGNPIILATIVGRSSSTTLFYGHYDVMTPGNLDAWQQDPFVLTARHHRYYGRGAGDNKGQLMAQLLGIYTYLQLHQQLPFTVKLLIEGEEEQGSRNLASTVTHLAESQLQDVKTAIVVDGSMNPDGTHVLRLGNRGLLAFELVATTGEHDNHSGNLGNVMPNAAMKLWQALGQLYDFRTRQVRIPGFYDGVDSPTTIEQQWLAQLPYDAKQVAQQSGLANLSLDKMAYYQALMFQPTFNINQMQAGDTGAGVKTIIPHRADAKIDCRLVGKQSPKKIYTAIQQLFAADDQIQVQPLGMIPPAQTDAHAPQISWLTQAIQRATGRVSIEPVMPGTVPNYVWTDILKVPTFTIPYANYDQHNHDSNENIEQSAFLAGIRISYEILNQK</sequence>
<evidence type="ECO:0000256" key="1">
    <source>
        <dbReference type="ARBA" id="ARBA00022670"/>
    </source>
</evidence>
<dbReference type="Gene3D" id="3.40.630.10">
    <property type="entry name" value="Zn peptidases"/>
    <property type="match status" value="1"/>
</dbReference>
<reference evidence="5" key="1">
    <citation type="submission" date="2023-08" db="EMBL/GenBank/DDBJ databases">
        <authorList>
            <person name="Page C.A."/>
            <person name="Perez-Diaz I.M."/>
        </authorList>
    </citation>
    <scope>NUCLEOTIDE SEQUENCE</scope>
    <source>
        <strain evidence="5">7.8.46</strain>
    </source>
</reference>
<evidence type="ECO:0000256" key="3">
    <source>
        <dbReference type="ARBA" id="ARBA00022801"/>
    </source>
</evidence>
<dbReference type="InterPro" id="IPR002933">
    <property type="entry name" value="Peptidase_M20"/>
</dbReference>
<dbReference type="Pfam" id="PF01546">
    <property type="entry name" value="Peptidase_M20"/>
    <property type="match status" value="1"/>
</dbReference>
<dbReference type="RefSeq" id="WP_101873693.1">
    <property type="nucleotide sequence ID" value="NZ_CP016491.1"/>
</dbReference>
<proteinExistence type="predicted"/>
<dbReference type="InterPro" id="IPR051458">
    <property type="entry name" value="Cyt/Met_Dipeptidase"/>
</dbReference>
<dbReference type="GO" id="GO:0046872">
    <property type="term" value="F:metal ion binding"/>
    <property type="evidence" value="ECO:0007669"/>
    <property type="project" value="UniProtKB-KW"/>
</dbReference>
<gene>
    <name evidence="5" type="ORF">RI536_14055</name>
</gene>
<dbReference type="InterPro" id="IPR011650">
    <property type="entry name" value="Peptidase_M20_dimer"/>
</dbReference>
<keyword evidence="1" id="KW-0645">Protease</keyword>